<evidence type="ECO:0000313" key="3">
    <source>
        <dbReference type="Proteomes" id="UP000070620"/>
    </source>
</evidence>
<proteinExistence type="predicted"/>
<gene>
    <name evidence="2" type="ORF">AWW66_23430</name>
</gene>
<dbReference type="AlphaFoldDB" id="A0A136PMI7"/>
<name>A0A136PMI7_9ACTN</name>
<keyword evidence="3" id="KW-1185">Reference proteome</keyword>
<feature type="region of interest" description="Disordered" evidence="1">
    <location>
        <begin position="1"/>
        <end position="64"/>
    </location>
</feature>
<sequence length="64" mass="6960">MAMIRRTRKAAEPPVSGAAIQAAEHEAARRRILDQAEAERTPVDVPTPTDAVQVGRRGGRRSAR</sequence>
<reference evidence="2 3" key="1">
    <citation type="submission" date="2016-01" db="EMBL/GenBank/DDBJ databases">
        <title>Whole genome sequence and analysis of Micromonospora rosaria DSM 803, which can produce antibacterial substance rosamicin.</title>
        <authorList>
            <person name="Yang H."/>
            <person name="He X."/>
            <person name="Zhu D."/>
        </authorList>
    </citation>
    <scope>NUCLEOTIDE SEQUENCE [LARGE SCALE GENOMIC DNA]</scope>
    <source>
        <strain evidence="2 3">DSM 803</strain>
    </source>
</reference>
<organism evidence="2 3">
    <name type="scientific">Micromonospora rosaria</name>
    <dbReference type="NCBI Taxonomy" id="47874"/>
    <lineage>
        <taxon>Bacteria</taxon>
        <taxon>Bacillati</taxon>
        <taxon>Actinomycetota</taxon>
        <taxon>Actinomycetes</taxon>
        <taxon>Micromonosporales</taxon>
        <taxon>Micromonosporaceae</taxon>
        <taxon>Micromonospora</taxon>
    </lineage>
</organism>
<dbReference type="EMBL" id="LRQV01000106">
    <property type="protein sequence ID" value="KXK59578.1"/>
    <property type="molecule type" value="Genomic_DNA"/>
</dbReference>
<evidence type="ECO:0000313" key="2">
    <source>
        <dbReference type="EMBL" id="KXK59578.1"/>
    </source>
</evidence>
<feature type="compositionally biased region" description="Basic and acidic residues" evidence="1">
    <location>
        <begin position="23"/>
        <end position="42"/>
    </location>
</feature>
<evidence type="ECO:0000256" key="1">
    <source>
        <dbReference type="SAM" id="MobiDB-lite"/>
    </source>
</evidence>
<comment type="caution">
    <text evidence="2">The sequence shown here is derived from an EMBL/GenBank/DDBJ whole genome shotgun (WGS) entry which is preliminary data.</text>
</comment>
<dbReference type="Proteomes" id="UP000070620">
    <property type="component" value="Unassembled WGS sequence"/>
</dbReference>
<accession>A0A136PMI7</accession>
<protein>
    <submittedName>
        <fullName evidence="2">Uncharacterized protein</fullName>
    </submittedName>
</protein>